<evidence type="ECO:0000313" key="2">
    <source>
        <dbReference type="EMBL" id="EPE05215.1"/>
    </source>
</evidence>
<dbReference type="EMBL" id="KE148157">
    <property type="protein sequence ID" value="EPE05215.1"/>
    <property type="molecule type" value="Genomic_DNA"/>
</dbReference>
<evidence type="ECO:0000256" key="1">
    <source>
        <dbReference type="SAM" id="MobiDB-lite"/>
    </source>
</evidence>
<feature type="region of interest" description="Disordered" evidence="1">
    <location>
        <begin position="411"/>
        <end position="462"/>
    </location>
</feature>
<protein>
    <submittedName>
        <fullName evidence="2">Uncharacterized protein</fullName>
    </submittedName>
</protein>
<organism evidence="2 3">
    <name type="scientific">Ophiostoma piceae (strain UAMH 11346)</name>
    <name type="common">Sap stain fungus</name>
    <dbReference type="NCBI Taxonomy" id="1262450"/>
    <lineage>
        <taxon>Eukaryota</taxon>
        <taxon>Fungi</taxon>
        <taxon>Dikarya</taxon>
        <taxon>Ascomycota</taxon>
        <taxon>Pezizomycotina</taxon>
        <taxon>Sordariomycetes</taxon>
        <taxon>Sordariomycetidae</taxon>
        <taxon>Ophiostomatales</taxon>
        <taxon>Ophiostomataceae</taxon>
        <taxon>Ophiostoma</taxon>
    </lineage>
</organism>
<accession>S3CWQ1</accession>
<keyword evidence="3" id="KW-1185">Reference proteome</keyword>
<feature type="region of interest" description="Disordered" evidence="1">
    <location>
        <begin position="333"/>
        <end position="381"/>
    </location>
</feature>
<name>S3CWQ1_OPHP1</name>
<dbReference type="Proteomes" id="UP000016923">
    <property type="component" value="Unassembled WGS sequence"/>
</dbReference>
<dbReference type="OrthoDB" id="5397087at2759"/>
<proteinExistence type="predicted"/>
<dbReference type="HOGENOM" id="CLU_555603_0_0_1"/>
<reference evidence="2 3" key="1">
    <citation type="journal article" date="2013" name="BMC Genomics">
        <title>The genome and transcriptome of the pine saprophyte Ophiostoma piceae, and a comparison with the bark beetle-associated pine pathogen Grosmannia clavigera.</title>
        <authorList>
            <person name="Haridas S."/>
            <person name="Wang Y."/>
            <person name="Lim L."/>
            <person name="Massoumi Alamouti S."/>
            <person name="Jackman S."/>
            <person name="Docking R."/>
            <person name="Robertson G."/>
            <person name="Birol I."/>
            <person name="Bohlmann J."/>
            <person name="Breuil C."/>
        </authorList>
    </citation>
    <scope>NUCLEOTIDE SEQUENCE [LARGE SCALE GENOMIC DNA]</scope>
    <source>
        <strain evidence="2 3">UAMH 11346</strain>
    </source>
</reference>
<gene>
    <name evidence="2" type="ORF">F503_03820</name>
</gene>
<dbReference type="AlphaFoldDB" id="S3CWQ1"/>
<feature type="compositionally biased region" description="Low complexity" evidence="1">
    <location>
        <begin position="411"/>
        <end position="422"/>
    </location>
</feature>
<sequence length="491" mass="53028">MPSASRQPARQPAAPVAKDCSCLAIMRQFGPPPPGYIDVCFRHAIKGFVAASRRYNRPLEKKRESAMMASAVSRFAYGYPLEVSDATIQSNDPYNEVVNGYVTNKASYRDKDRSGILSVPTSVVVKQLYESIRRLNNGKHDVTSSAILRRPYPNAIGPYQHSQEQMGPQALPQLQAMPAVEPQQLLQGAPVAVGHYQIPPMMRHNMPIGVPPPPAAPMLQGLFQQQPHNYHPVVPDQNLPVNPGQQFAGGLLDAAGEYGIPNANVPPGIIADNNMPMDINNDINIPIDVDAAINIILGIDNDANMPMDIDNDINSFASDAELPMESLNLSITDRESSTEDPAISADDGLGDQDTSLLNASNPDPGPMLTDASVDAPVTPLDEPVATAGPVYFQNPSMRECYSEYASTSTAAHASGSTSSGSSMRQNASIRTTESEPPSLDRVNQDLDGMDFSSFNADPRVQDQDTSSMDLELYNALNLDIGNYFADVDMSL</sequence>
<feature type="compositionally biased region" description="Polar residues" evidence="1">
    <location>
        <begin position="423"/>
        <end position="435"/>
    </location>
</feature>
<evidence type="ECO:0000313" key="3">
    <source>
        <dbReference type="Proteomes" id="UP000016923"/>
    </source>
</evidence>
<dbReference type="VEuPathDB" id="FungiDB:F503_03820"/>
<feature type="compositionally biased region" description="Polar residues" evidence="1">
    <location>
        <begin position="352"/>
        <end position="361"/>
    </location>
</feature>